<dbReference type="NCBIfam" id="TIGR00526">
    <property type="entry name" value="folB_dom"/>
    <property type="match status" value="1"/>
</dbReference>
<dbReference type="PANTHER" id="PTHR42844">
    <property type="entry name" value="DIHYDRONEOPTERIN ALDOLASE 1-RELATED"/>
    <property type="match status" value="1"/>
</dbReference>
<reference evidence="8" key="2">
    <citation type="submission" date="2021-04" db="EMBL/GenBank/DDBJ databases">
        <authorList>
            <person name="Gilroy R."/>
        </authorList>
    </citation>
    <scope>NUCLEOTIDE SEQUENCE</scope>
    <source>
        <strain evidence="8">Gambia2-208</strain>
    </source>
</reference>
<dbReference type="SUPFAM" id="SSF55620">
    <property type="entry name" value="Tetrahydrobiopterin biosynthesis enzymes-like"/>
    <property type="match status" value="1"/>
</dbReference>
<accession>A0A9D1ZHL4</accession>
<reference evidence="8" key="1">
    <citation type="journal article" date="2021" name="PeerJ">
        <title>Extensive microbial diversity within the chicken gut microbiome revealed by metagenomics and culture.</title>
        <authorList>
            <person name="Gilroy R."/>
            <person name="Ravi A."/>
            <person name="Getino M."/>
            <person name="Pursley I."/>
            <person name="Horton D.L."/>
            <person name="Alikhan N.F."/>
            <person name="Baker D."/>
            <person name="Gharbi K."/>
            <person name="Hall N."/>
            <person name="Watson M."/>
            <person name="Adriaenssens E.M."/>
            <person name="Foster-Nyarko E."/>
            <person name="Jarju S."/>
            <person name="Secka A."/>
            <person name="Antonio M."/>
            <person name="Oren A."/>
            <person name="Chaudhuri R.R."/>
            <person name="La Ragione R."/>
            <person name="Hildebrand F."/>
            <person name="Pallen M.J."/>
        </authorList>
    </citation>
    <scope>NUCLEOTIDE SEQUENCE</scope>
    <source>
        <strain evidence="8">Gambia2-208</strain>
    </source>
</reference>
<dbReference type="Pfam" id="PF02152">
    <property type="entry name" value="FolB"/>
    <property type="match status" value="1"/>
</dbReference>
<evidence type="ECO:0000313" key="8">
    <source>
        <dbReference type="EMBL" id="HIY87679.1"/>
    </source>
</evidence>
<dbReference type="InterPro" id="IPR006156">
    <property type="entry name" value="Dihydroneopterin_aldolase"/>
</dbReference>
<name>A0A9D1ZHL4_9BACE</name>
<dbReference type="PANTHER" id="PTHR42844:SF1">
    <property type="entry name" value="DIHYDRONEOPTERIN ALDOLASE 1-RELATED"/>
    <property type="match status" value="1"/>
</dbReference>
<comment type="function">
    <text evidence="6">Catalyzes the conversion of 7,8-dihydroneopterin to 6-hydroxymethyl-7,8-dihydropterin.</text>
</comment>
<comment type="pathway">
    <text evidence="2 6">Cofactor biosynthesis; tetrahydrofolate biosynthesis; 2-amino-4-hydroxy-6-hydroxymethyl-7,8-dihydropteridine diphosphate from 7,8-dihydroneopterin triphosphate: step 3/4.</text>
</comment>
<sequence>MRIKQSYIILKDLRFYAYHGVGAQETLVGNEFIVNLRLRTELKRAIQTDEVGDTLSYAEVFESVKDEMSRPSRLLEHIAGRIVQRLFHDFPALGGIELSLMKRNPPMGADIEGAGVELSVERDKD</sequence>
<feature type="domain" description="Dihydroneopterin aldolase/epimerase" evidence="7">
    <location>
        <begin position="8"/>
        <end position="120"/>
    </location>
</feature>
<dbReference type="SMART" id="SM00905">
    <property type="entry name" value="FolB"/>
    <property type="match status" value="1"/>
</dbReference>
<dbReference type="InterPro" id="IPR043133">
    <property type="entry name" value="GTP-CH-I_C/QueF"/>
</dbReference>
<proteinExistence type="inferred from homology"/>
<comment type="caution">
    <text evidence="8">The sequence shown here is derived from an EMBL/GenBank/DDBJ whole genome shotgun (WGS) entry which is preliminary data.</text>
</comment>
<organism evidence="8 9">
    <name type="scientific">Candidatus Bacteroides pullicola</name>
    <dbReference type="NCBI Taxonomy" id="2838475"/>
    <lineage>
        <taxon>Bacteria</taxon>
        <taxon>Pseudomonadati</taxon>
        <taxon>Bacteroidota</taxon>
        <taxon>Bacteroidia</taxon>
        <taxon>Bacteroidales</taxon>
        <taxon>Bacteroidaceae</taxon>
        <taxon>Bacteroides</taxon>
    </lineage>
</organism>
<dbReference type="Gene3D" id="3.30.1130.10">
    <property type="match status" value="1"/>
</dbReference>
<evidence type="ECO:0000256" key="1">
    <source>
        <dbReference type="ARBA" id="ARBA00001353"/>
    </source>
</evidence>
<comment type="catalytic activity">
    <reaction evidence="1 6">
        <text>7,8-dihydroneopterin = 6-hydroxymethyl-7,8-dihydropterin + glycolaldehyde</text>
        <dbReference type="Rhea" id="RHEA:10540"/>
        <dbReference type="ChEBI" id="CHEBI:17001"/>
        <dbReference type="ChEBI" id="CHEBI:17071"/>
        <dbReference type="ChEBI" id="CHEBI:44841"/>
        <dbReference type="EC" id="4.1.2.25"/>
    </reaction>
</comment>
<evidence type="ECO:0000259" key="7">
    <source>
        <dbReference type="SMART" id="SM00905"/>
    </source>
</evidence>
<evidence type="ECO:0000256" key="2">
    <source>
        <dbReference type="ARBA" id="ARBA00005013"/>
    </source>
</evidence>
<evidence type="ECO:0000256" key="3">
    <source>
        <dbReference type="ARBA" id="ARBA00005708"/>
    </source>
</evidence>
<evidence type="ECO:0000256" key="6">
    <source>
        <dbReference type="RuleBase" id="RU362079"/>
    </source>
</evidence>
<dbReference type="EC" id="4.1.2.25" evidence="6"/>
<dbReference type="InterPro" id="IPR006157">
    <property type="entry name" value="FolB_dom"/>
</dbReference>
<dbReference type="Proteomes" id="UP000886851">
    <property type="component" value="Unassembled WGS sequence"/>
</dbReference>
<dbReference type="NCBIfam" id="TIGR00525">
    <property type="entry name" value="folB"/>
    <property type="match status" value="1"/>
</dbReference>
<evidence type="ECO:0000256" key="4">
    <source>
        <dbReference type="ARBA" id="ARBA00022909"/>
    </source>
</evidence>
<dbReference type="GO" id="GO:0004150">
    <property type="term" value="F:dihydroneopterin aldolase activity"/>
    <property type="evidence" value="ECO:0007669"/>
    <property type="project" value="UniProtKB-UniRule"/>
</dbReference>
<dbReference type="EMBL" id="DXCV01000028">
    <property type="protein sequence ID" value="HIY87679.1"/>
    <property type="molecule type" value="Genomic_DNA"/>
</dbReference>
<evidence type="ECO:0000313" key="9">
    <source>
        <dbReference type="Proteomes" id="UP000886851"/>
    </source>
</evidence>
<evidence type="ECO:0000256" key="5">
    <source>
        <dbReference type="ARBA" id="ARBA00023239"/>
    </source>
</evidence>
<protein>
    <recommendedName>
        <fullName evidence="6">7,8-dihydroneopterin aldolase</fullName>
        <ecNumber evidence="6">4.1.2.25</ecNumber>
    </recommendedName>
</protein>
<dbReference type="AlphaFoldDB" id="A0A9D1ZHL4"/>
<comment type="similarity">
    <text evidence="3 6">Belongs to the DHNA family.</text>
</comment>
<dbReference type="GO" id="GO:0046656">
    <property type="term" value="P:folic acid biosynthetic process"/>
    <property type="evidence" value="ECO:0007669"/>
    <property type="project" value="UniProtKB-UniRule"/>
</dbReference>
<gene>
    <name evidence="8" type="primary">folB</name>
    <name evidence="8" type="ORF">H9824_03105</name>
</gene>
<dbReference type="GO" id="GO:0046654">
    <property type="term" value="P:tetrahydrofolate biosynthetic process"/>
    <property type="evidence" value="ECO:0007669"/>
    <property type="project" value="UniProtKB-UniRule"/>
</dbReference>
<dbReference type="GO" id="GO:0005737">
    <property type="term" value="C:cytoplasm"/>
    <property type="evidence" value="ECO:0007669"/>
    <property type="project" value="TreeGrafter"/>
</dbReference>
<keyword evidence="4 6" id="KW-0289">Folate biosynthesis</keyword>
<keyword evidence="5 6" id="KW-0456">Lyase</keyword>